<evidence type="ECO:0000313" key="1">
    <source>
        <dbReference type="EMBL" id="MBP2385806.1"/>
    </source>
</evidence>
<evidence type="ECO:0000313" key="2">
    <source>
        <dbReference type="Proteomes" id="UP001296993"/>
    </source>
</evidence>
<accession>A0ABS4XBH1</accession>
<reference evidence="1 2" key="1">
    <citation type="submission" date="2021-03" db="EMBL/GenBank/DDBJ databases">
        <title>Sequencing the genomes of 1000 actinobacteria strains.</title>
        <authorList>
            <person name="Klenk H.-P."/>
        </authorList>
    </citation>
    <scope>NUCLEOTIDE SEQUENCE [LARGE SCALE GENOMIC DNA]</scope>
    <source>
        <strain evidence="1 2">DSM 15797</strain>
    </source>
</reference>
<dbReference type="RefSeq" id="WP_209996743.1">
    <property type="nucleotide sequence ID" value="NZ_BAAAJY010000003.1"/>
</dbReference>
<protein>
    <submittedName>
        <fullName evidence="1">Uncharacterized protein</fullName>
    </submittedName>
</protein>
<proteinExistence type="predicted"/>
<keyword evidence="2" id="KW-1185">Reference proteome</keyword>
<dbReference type="Proteomes" id="UP001296993">
    <property type="component" value="Unassembled WGS sequence"/>
</dbReference>
<comment type="caution">
    <text evidence="1">The sequence shown here is derived from an EMBL/GenBank/DDBJ whole genome shotgun (WGS) entry which is preliminary data.</text>
</comment>
<gene>
    <name evidence="1" type="ORF">JOF47_001317</name>
</gene>
<organism evidence="1 2">
    <name type="scientific">Paeniglutamicibacter kerguelensis</name>
    <dbReference type="NCBI Taxonomy" id="254788"/>
    <lineage>
        <taxon>Bacteria</taxon>
        <taxon>Bacillati</taxon>
        <taxon>Actinomycetota</taxon>
        <taxon>Actinomycetes</taxon>
        <taxon>Micrococcales</taxon>
        <taxon>Micrococcaceae</taxon>
        <taxon>Paeniglutamicibacter</taxon>
    </lineage>
</organism>
<sequence>MYPRPPGWDSHHSSTTASVATHVAGVDVALTMTMKNVARSHVLRTVVFRSIL</sequence>
<dbReference type="EMBL" id="JAGIOF010000001">
    <property type="protein sequence ID" value="MBP2385806.1"/>
    <property type="molecule type" value="Genomic_DNA"/>
</dbReference>
<name>A0ABS4XBH1_9MICC</name>